<evidence type="ECO:0000313" key="3">
    <source>
        <dbReference type="Proteomes" id="UP000559404"/>
    </source>
</evidence>
<dbReference type="EMBL" id="JACEON010000026">
    <property type="protein sequence ID" value="MBA4613835.1"/>
    <property type="molecule type" value="Genomic_DNA"/>
</dbReference>
<reference evidence="2 3" key="1">
    <citation type="submission" date="2020-07" db="EMBL/GenBank/DDBJ databases">
        <authorList>
            <person name="Li M."/>
        </authorList>
    </citation>
    <scope>NUCLEOTIDE SEQUENCE [LARGE SCALE GENOMIC DNA]</scope>
    <source>
        <strain evidence="2 3">DSM 23284</strain>
    </source>
</reference>
<dbReference type="AlphaFoldDB" id="A0A838XTS5"/>
<feature type="region of interest" description="Disordered" evidence="1">
    <location>
        <begin position="1"/>
        <end position="38"/>
    </location>
</feature>
<dbReference type="Proteomes" id="UP000559404">
    <property type="component" value="Unassembled WGS sequence"/>
</dbReference>
<evidence type="ECO:0000256" key="1">
    <source>
        <dbReference type="SAM" id="MobiDB-lite"/>
    </source>
</evidence>
<protein>
    <submittedName>
        <fullName evidence="2">Uncharacterized protein</fullName>
    </submittedName>
</protein>
<gene>
    <name evidence="2" type="ORF">H1W37_19430</name>
</gene>
<feature type="region of interest" description="Disordered" evidence="1">
    <location>
        <begin position="179"/>
        <end position="208"/>
    </location>
</feature>
<proteinExistence type="predicted"/>
<comment type="caution">
    <text evidence="2">The sequence shown here is derived from an EMBL/GenBank/DDBJ whole genome shotgun (WGS) entry which is preliminary data.</text>
</comment>
<keyword evidence="3" id="KW-1185">Reference proteome</keyword>
<feature type="compositionally biased region" description="Basic and acidic residues" evidence="1">
    <location>
        <begin position="25"/>
        <end position="36"/>
    </location>
</feature>
<name>A0A838XTS5_9HYPH</name>
<dbReference type="RefSeq" id="WP_181762033.1">
    <property type="nucleotide sequence ID" value="NZ_BMCR01000001.1"/>
</dbReference>
<accession>A0A838XTS5</accession>
<sequence>MGDDQDPKETLAGAHTPADPADQARPVEPDAERAAKVGDMAATAEAALDDLAALIDLQDEADQASLLDDEPCLFAGPVRHVAKTLERAGGRGRPKGSKNKRNQLFRDYLLKQGYRHPGQNLADLANASPAALAVELGCKPKEAADLIVKANAELLPYFESKRPTETVHREERLGLMVFQQVESGGQRPPDGVISLTGEISESDDGSST</sequence>
<organism evidence="2 3">
    <name type="scientific">Stappia taiwanensis</name>
    <dbReference type="NCBI Taxonomy" id="992267"/>
    <lineage>
        <taxon>Bacteria</taxon>
        <taxon>Pseudomonadati</taxon>
        <taxon>Pseudomonadota</taxon>
        <taxon>Alphaproteobacteria</taxon>
        <taxon>Hyphomicrobiales</taxon>
        <taxon>Stappiaceae</taxon>
        <taxon>Stappia</taxon>
    </lineage>
</organism>
<reference evidence="2 3" key="2">
    <citation type="submission" date="2020-08" db="EMBL/GenBank/DDBJ databases">
        <title>Stappia taiwanensis sp. nov., isolated from a coastal thermal spring.</title>
        <authorList>
            <person name="Kampfer P."/>
        </authorList>
    </citation>
    <scope>NUCLEOTIDE SEQUENCE [LARGE SCALE GENOMIC DNA]</scope>
    <source>
        <strain evidence="2 3">DSM 23284</strain>
    </source>
</reference>
<evidence type="ECO:0000313" key="2">
    <source>
        <dbReference type="EMBL" id="MBA4613835.1"/>
    </source>
</evidence>